<evidence type="ECO:0000313" key="3">
    <source>
        <dbReference type="EMBL" id="NBI54520.1"/>
    </source>
</evidence>
<dbReference type="PANTHER" id="PTHR46229">
    <property type="entry name" value="BOLA TRANSCRIPTION REGULATOR"/>
    <property type="match status" value="1"/>
</dbReference>
<comment type="caution">
    <text evidence="3">The sequence shown here is derived from an EMBL/GenBank/DDBJ whole genome shotgun (WGS) entry which is preliminary data.</text>
</comment>
<protein>
    <submittedName>
        <fullName evidence="3">Transcriptional regulator BolA</fullName>
    </submittedName>
</protein>
<name>A0ABW9YMC4_9GAMM</name>
<accession>A0ABW9YMC4</accession>
<dbReference type="NCBIfam" id="NF008638">
    <property type="entry name" value="PRK11628.1"/>
    <property type="match status" value="1"/>
</dbReference>
<dbReference type="PIRSF" id="PIRSF003113">
    <property type="entry name" value="BolA"/>
    <property type="match status" value="1"/>
</dbReference>
<dbReference type="EMBL" id="RSEJ01000020">
    <property type="protein sequence ID" value="NBI54520.1"/>
    <property type="molecule type" value="Genomic_DNA"/>
</dbReference>
<organism evidence="3 4">
    <name type="scientific">Photobacterium alginatilyticum</name>
    <dbReference type="NCBI Taxonomy" id="1775171"/>
    <lineage>
        <taxon>Bacteria</taxon>
        <taxon>Pseudomonadati</taxon>
        <taxon>Pseudomonadota</taxon>
        <taxon>Gammaproteobacteria</taxon>
        <taxon>Vibrionales</taxon>
        <taxon>Vibrionaceae</taxon>
        <taxon>Photobacterium</taxon>
    </lineage>
</organism>
<gene>
    <name evidence="3" type="primary">bolA</name>
    <name evidence="3" type="ORF">EIZ48_18525</name>
</gene>
<evidence type="ECO:0000313" key="4">
    <source>
        <dbReference type="Proteomes" id="UP000738517"/>
    </source>
</evidence>
<dbReference type="PANTHER" id="PTHR46229:SF2">
    <property type="entry name" value="BOLA-LIKE PROTEIN 1"/>
    <property type="match status" value="1"/>
</dbReference>
<dbReference type="Proteomes" id="UP000738517">
    <property type="component" value="Unassembled WGS sequence"/>
</dbReference>
<dbReference type="Pfam" id="PF01722">
    <property type="entry name" value="BolA"/>
    <property type="match status" value="1"/>
</dbReference>
<comment type="similarity">
    <text evidence="1 2">Belongs to the BolA/IbaG family.</text>
</comment>
<evidence type="ECO:0000256" key="2">
    <source>
        <dbReference type="RuleBase" id="RU003860"/>
    </source>
</evidence>
<dbReference type="SUPFAM" id="SSF82657">
    <property type="entry name" value="BolA-like"/>
    <property type="match status" value="1"/>
</dbReference>
<dbReference type="InterPro" id="IPR002634">
    <property type="entry name" value="BolA"/>
</dbReference>
<evidence type="ECO:0000256" key="1">
    <source>
        <dbReference type="ARBA" id="ARBA00005578"/>
    </source>
</evidence>
<dbReference type="InterPro" id="IPR036065">
    <property type="entry name" value="BolA-like_sf"/>
</dbReference>
<proteinExistence type="inferred from homology"/>
<dbReference type="InterPro" id="IPR050961">
    <property type="entry name" value="BolA/IbaG_stress_morph_reg"/>
</dbReference>
<dbReference type="Gene3D" id="3.30.300.90">
    <property type="entry name" value="BolA-like"/>
    <property type="match status" value="1"/>
</dbReference>
<sequence length="105" mass="11441">MIQERIEEKLQQAFEPLHLEVVNESNMHNVPPGSESHFKVVVVSKQFDGVRLLGRHRAINTALAEELANSIHALAIHTYTESEWQSLVDGAPASPACGGGSKLGD</sequence>
<dbReference type="RefSeq" id="WP_160654543.1">
    <property type="nucleotide sequence ID" value="NZ_RSEJ01000020.1"/>
</dbReference>
<reference evidence="3 4" key="1">
    <citation type="journal article" date="2017" name="Int. J. Syst. Evol. Microbiol.">
        <title>Photobacterium alginatilyticum sp. nov., a marine bacterium isolated from bottom seawater.</title>
        <authorList>
            <person name="Wang X."/>
            <person name="Wang Y."/>
            <person name="Yang X."/>
            <person name="Sun H."/>
            <person name="Li B."/>
            <person name="Zhang X.H."/>
        </authorList>
    </citation>
    <scope>NUCLEOTIDE SEQUENCE [LARGE SCALE GENOMIC DNA]</scope>
    <source>
        <strain evidence="3 4">P03D4</strain>
    </source>
</reference>
<keyword evidence="4" id="KW-1185">Reference proteome</keyword>